<protein>
    <recommendedName>
        <fullName evidence="3">Sulfotransferase</fullName>
    </recommendedName>
</protein>
<evidence type="ECO:0008006" key="3">
    <source>
        <dbReference type="Google" id="ProtNLM"/>
    </source>
</evidence>
<accession>A0ABP0HPD7</accession>
<dbReference type="InterPro" id="IPR027417">
    <property type="entry name" value="P-loop_NTPase"/>
</dbReference>
<dbReference type="Gene3D" id="3.40.50.300">
    <property type="entry name" value="P-loop containing nucleotide triphosphate hydrolases"/>
    <property type="match status" value="1"/>
</dbReference>
<comment type="caution">
    <text evidence="1">The sequence shown here is derived from an EMBL/GenBank/DDBJ whole genome shotgun (WGS) entry which is preliminary data.</text>
</comment>
<sequence length="249" mass="28544">MQRCFRDLFRFEISKEVLLTPLARRLATAWPALSKHGQHLQLYFVVRHPLDFTSSLLEHLGLDTNVSFEDQHFFWAPGHFPRHFTPGKQRYLDHSALGLRFSGYLDASIQRWALVVDEYLQCPQDFALVRYEDFLADPVFATHQLAKALGLAPDAGAEDRVREAAQVQYQTKRRSSSQPVEEIFEPRMLARLIEAVRTRFELFGYHAPQNLQAVPADWPAIDLPPLVGGACDKKTPELVKVIVHVVHFT</sequence>
<evidence type="ECO:0000313" key="1">
    <source>
        <dbReference type="EMBL" id="CAK8990770.1"/>
    </source>
</evidence>
<evidence type="ECO:0000313" key="2">
    <source>
        <dbReference type="Proteomes" id="UP001642484"/>
    </source>
</evidence>
<gene>
    <name evidence="1" type="ORF">CCMP2556_LOCUS2188</name>
</gene>
<proteinExistence type="predicted"/>
<name>A0ABP0HPD7_9DINO</name>
<organism evidence="1 2">
    <name type="scientific">Durusdinium trenchii</name>
    <dbReference type="NCBI Taxonomy" id="1381693"/>
    <lineage>
        <taxon>Eukaryota</taxon>
        <taxon>Sar</taxon>
        <taxon>Alveolata</taxon>
        <taxon>Dinophyceae</taxon>
        <taxon>Suessiales</taxon>
        <taxon>Symbiodiniaceae</taxon>
        <taxon>Durusdinium</taxon>
    </lineage>
</organism>
<keyword evidence="2" id="KW-1185">Reference proteome</keyword>
<dbReference type="EMBL" id="CAXAMN010000781">
    <property type="protein sequence ID" value="CAK8990770.1"/>
    <property type="molecule type" value="Genomic_DNA"/>
</dbReference>
<reference evidence="1 2" key="1">
    <citation type="submission" date="2024-02" db="EMBL/GenBank/DDBJ databases">
        <authorList>
            <person name="Chen Y."/>
            <person name="Shah S."/>
            <person name="Dougan E. K."/>
            <person name="Thang M."/>
            <person name="Chan C."/>
        </authorList>
    </citation>
    <scope>NUCLEOTIDE SEQUENCE [LARGE SCALE GENOMIC DNA]</scope>
</reference>
<dbReference type="SUPFAM" id="SSF52540">
    <property type="entry name" value="P-loop containing nucleoside triphosphate hydrolases"/>
    <property type="match status" value="1"/>
</dbReference>
<dbReference type="Proteomes" id="UP001642484">
    <property type="component" value="Unassembled WGS sequence"/>
</dbReference>